<dbReference type="EnsemblMetazoa" id="Aqu2.1.22875_001">
    <property type="protein sequence ID" value="Aqu2.1.22875_001"/>
    <property type="gene ID" value="Aqu2.1.22875"/>
</dbReference>
<proteinExistence type="predicted"/>
<reference evidence="1" key="1">
    <citation type="submission" date="2017-05" db="UniProtKB">
        <authorList>
            <consortium name="EnsemblMetazoa"/>
        </authorList>
    </citation>
    <scope>IDENTIFICATION</scope>
</reference>
<accession>A0A1X7U546</accession>
<name>A0A1X7U546_AMPQE</name>
<dbReference type="InParanoid" id="A0A1X7U546"/>
<protein>
    <submittedName>
        <fullName evidence="1">Uncharacterized protein</fullName>
    </submittedName>
</protein>
<evidence type="ECO:0000313" key="1">
    <source>
        <dbReference type="EnsemblMetazoa" id="Aqu2.1.22875_001"/>
    </source>
</evidence>
<sequence length="42" mass="4611">ILLKISDVYSFISINTSCIRIKKSLFTCENGSVPNSSAFNLS</sequence>
<organism evidence="1">
    <name type="scientific">Amphimedon queenslandica</name>
    <name type="common">Sponge</name>
    <dbReference type="NCBI Taxonomy" id="400682"/>
    <lineage>
        <taxon>Eukaryota</taxon>
        <taxon>Metazoa</taxon>
        <taxon>Porifera</taxon>
        <taxon>Demospongiae</taxon>
        <taxon>Heteroscleromorpha</taxon>
        <taxon>Haplosclerida</taxon>
        <taxon>Niphatidae</taxon>
        <taxon>Amphimedon</taxon>
    </lineage>
</organism>
<dbReference type="AlphaFoldDB" id="A0A1X7U546"/>